<dbReference type="PANTHER" id="PTHR30419:SF8">
    <property type="entry name" value="NITROGEN ASSIMILATION TRANSCRIPTIONAL ACTIVATOR-RELATED"/>
    <property type="match status" value="1"/>
</dbReference>
<evidence type="ECO:0000256" key="2">
    <source>
        <dbReference type="ARBA" id="ARBA00023015"/>
    </source>
</evidence>
<dbReference type="InterPro" id="IPR050950">
    <property type="entry name" value="HTH-type_LysR_regulators"/>
</dbReference>
<dbReference type="SUPFAM" id="SSF53850">
    <property type="entry name" value="Periplasmic binding protein-like II"/>
    <property type="match status" value="1"/>
</dbReference>
<evidence type="ECO:0000256" key="4">
    <source>
        <dbReference type="ARBA" id="ARBA00023163"/>
    </source>
</evidence>
<accession>A0ABW2IPZ3</accession>
<dbReference type="PRINTS" id="PR00039">
    <property type="entry name" value="HTHLYSR"/>
</dbReference>
<dbReference type="CDD" id="cd05466">
    <property type="entry name" value="PBP2_LTTR_substrate"/>
    <property type="match status" value="1"/>
</dbReference>
<comment type="similarity">
    <text evidence="1">Belongs to the LysR transcriptional regulatory family.</text>
</comment>
<proteinExistence type="inferred from homology"/>
<name>A0ABW2IPZ3_9PROT</name>
<dbReference type="InterPro" id="IPR005119">
    <property type="entry name" value="LysR_subst-bd"/>
</dbReference>
<dbReference type="RefSeq" id="WP_382169116.1">
    <property type="nucleotide sequence ID" value="NZ_JBHTBR010000009.1"/>
</dbReference>
<protein>
    <submittedName>
        <fullName evidence="6">LysR family transcriptional regulator</fullName>
    </submittedName>
</protein>
<evidence type="ECO:0000256" key="1">
    <source>
        <dbReference type="ARBA" id="ARBA00009437"/>
    </source>
</evidence>
<dbReference type="InterPro" id="IPR036388">
    <property type="entry name" value="WH-like_DNA-bd_sf"/>
</dbReference>
<gene>
    <name evidence="6" type="ORF">ACFQS8_15615</name>
</gene>
<keyword evidence="4" id="KW-0804">Transcription</keyword>
<dbReference type="Pfam" id="PF03466">
    <property type="entry name" value="LysR_substrate"/>
    <property type="match status" value="1"/>
</dbReference>
<dbReference type="InterPro" id="IPR036390">
    <property type="entry name" value="WH_DNA-bd_sf"/>
</dbReference>
<dbReference type="SUPFAM" id="SSF46785">
    <property type="entry name" value="Winged helix' DNA-binding domain"/>
    <property type="match status" value="1"/>
</dbReference>
<keyword evidence="3" id="KW-0238">DNA-binding</keyword>
<dbReference type="PANTHER" id="PTHR30419">
    <property type="entry name" value="HTH-TYPE TRANSCRIPTIONAL REGULATOR YBHD"/>
    <property type="match status" value="1"/>
</dbReference>
<evidence type="ECO:0000259" key="5">
    <source>
        <dbReference type="PROSITE" id="PS50931"/>
    </source>
</evidence>
<sequence>MADKNLDPLPILSKTYLQPNRLEHFMAVYETQNVHRAAQKLNVSQQAVSKTINKLEDTLQVDLFVRLPTGVQPTQYADHLARRARLILSESRLATLEIDALRGSKQGTVRVGCGPSMAGRLFPLAIERMRGRNKNYGFTTYVGHTQKLMPLVLSGEIEFAIVAPPASVSIHPELEVETLYEEYDIVIGRSDHPLLLKPDRTLQDYQAYPWVASHGLSTIWTSVVDIFSGQGVDPPNYLFRTDSMAMVIGHVMASNALCMLCREAIQPYWRTGDLAIIPHSQLVISRNIQVITRKRGQLSPVAKMLKSIAIETIMSEGLKAEQQPKGC</sequence>
<reference evidence="7" key="1">
    <citation type="journal article" date="2019" name="Int. J. Syst. Evol. Microbiol.">
        <title>The Global Catalogue of Microorganisms (GCM) 10K type strain sequencing project: providing services to taxonomists for standard genome sequencing and annotation.</title>
        <authorList>
            <consortium name="The Broad Institute Genomics Platform"/>
            <consortium name="The Broad Institute Genome Sequencing Center for Infectious Disease"/>
            <person name="Wu L."/>
            <person name="Ma J."/>
        </authorList>
    </citation>
    <scope>NUCLEOTIDE SEQUENCE [LARGE SCALE GENOMIC DNA]</scope>
    <source>
        <strain evidence="7">CCUG 51308</strain>
    </source>
</reference>
<keyword evidence="7" id="KW-1185">Reference proteome</keyword>
<dbReference type="InterPro" id="IPR000847">
    <property type="entry name" value="LysR_HTH_N"/>
</dbReference>
<dbReference type="Proteomes" id="UP001596492">
    <property type="component" value="Unassembled WGS sequence"/>
</dbReference>
<evidence type="ECO:0000313" key="7">
    <source>
        <dbReference type="Proteomes" id="UP001596492"/>
    </source>
</evidence>
<dbReference type="EMBL" id="JBHTBR010000009">
    <property type="protein sequence ID" value="MFC7293049.1"/>
    <property type="molecule type" value="Genomic_DNA"/>
</dbReference>
<dbReference type="PROSITE" id="PS50931">
    <property type="entry name" value="HTH_LYSR"/>
    <property type="match status" value="1"/>
</dbReference>
<keyword evidence="2" id="KW-0805">Transcription regulation</keyword>
<dbReference type="Gene3D" id="1.10.10.10">
    <property type="entry name" value="Winged helix-like DNA-binding domain superfamily/Winged helix DNA-binding domain"/>
    <property type="match status" value="1"/>
</dbReference>
<evidence type="ECO:0000313" key="6">
    <source>
        <dbReference type="EMBL" id="MFC7293049.1"/>
    </source>
</evidence>
<dbReference type="Pfam" id="PF00126">
    <property type="entry name" value="HTH_1"/>
    <property type="match status" value="1"/>
</dbReference>
<dbReference type="Gene3D" id="3.40.190.10">
    <property type="entry name" value="Periplasmic binding protein-like II"/>
    <property type="match status" value="2"/>
</dbReference>
<organism evidence="6 7">
    <name type="scientific">Hirschia litorea</name>
    <dbReference type="NCBI Taxonomy" id="1199156"/>
    <lineage>
        <taxon>Bacteria</taxon>
        <taxon>Pseudomonadati</taxon>
        <taxon>Pseudomonadota</taxon>
        <taxon>Alphaproteobacteria</taxon>
        <taxon>Hyphomonadales</taxon>
        <taxon>Hyphomonadaceae</taxon>
        <taxon>Hirschia</taxon>
    </lineage>
</organism>
<comment type="caution">
    <text evidence="6">The sequence shown here is derived from an EMBL/GenBank/DDBJ whole genome shotgun (WGS) entry which is preliminary data.</text>
</comment>
<evidence type="ECO:0000256" key="3">
    <source>
        <dbReference type="ARBA" id="ARBA00023125"/>
    </source>
</evidence>
<feature type="domain" description="HTH lysR-type" evidence="5">
    <location>
        <begin position="17"/>
        <end position="74"/>
    </location>
</feature>